<dbReference type="GO" id="GO:0031251">
    <property type="term" value="C:PAN complex"/>
    <property type="evidence" value="ECO:0007669"/>
    <property type="project" value="UniProtKB-UniRule"/>
</dbReference>
<evidence type="ECO:0000256" key="2">
    <source>
        <dbReference type="ARBA" id="ARBA00022490"/>
    </source>
</evidence>
<evidence type="ECO:0000259" key="9">
    <source>
        <dbReference type="PROSITE" id="PS50011"/>
    </source>
</evidence>
<evidence type="ECO:0000256" key="1">
    <source>
        <dbReference type="ARBA" id="ARBA00004496"/>
    </source>
</evidence>
<dbReference type="GO" id="GO:0008143">
    <property type="term" value="F:poly(A) binding"/>
    <property type="evidence" value="ECO:0007669"/>
    <property type="project" value="TreeGrafter"/>
</dbReference>
<dbReference type="GO" id="GO:0004672">
    <property type="term" value="F:protein kinase activity"/>
    <property type="evidence" value="ECO:0007669"/>
    <property type="project" value="InterPro"/>
</dbReference>
<dbReference type="SUPFAM" id="SSF56112">
    <property type="entry name" value="Protein kinase-like (PK-like)"/>
    <property type="match status" value="1"/>
</dbReference>
<dbReference type="InterPro" id="IPR030844">
    <property type="entry name" value="PAN3"/>
</dbReference>
<feature type="domain" description="Protein kinase" evidence="9">
    <location>
        <begin position="209"/>
        <end position="491"/>
    </location>
</feature>
<keyword evidence="2 7" id="KW-0963">Cytoplasm</keyword>
<keyword evidence="4 7" id="KW-0547">Nucleotide-binding</keyword>
<comment type="domain">
    <text evidence="7">The pseudokinase domain, the coiled-coil (CC), and C-terminal knob domain (CK) form a structural unit (PKC) that forms an extensive high-affinity interaction surface for PAN2.</text>
</comment>
<evidence type="ECO:0000256" key="8">
    <source>
        <dbReference type="SAM" id="MobiDB-lite"/>
    </source>
</evidence>
<protein>
    <recommendedName>
        <fullName evidence="7">PAN2-PAN3 deadenylation complex subunit PAN3</fullName>
    </recommendedName>
    <alternativeName>
        <fullName evidence="7">PAB1P-dependent poly(A)-specific ribonuclease</fullName>
    </alternativeName>
    <alternativeName>
        <fullName evidence="7">Poly(A)-nuclease deadenylation complex subunit 3</fullName>
        <shortName evidence="7">PAN deadenylation complex subunit 3</shortName>
    </alternativeName>
</protein>
<evidence type="ECO:0000256" key="4">
    <source>
        <dbReference type="ARBA" id="ARBA00022741"/>
    </source>
</evidence>
<sequence length="586" mass="64807">MSKLVLSLYLFRGDLSASSPPTAISTAISMSKAVPIRPPDAAPSPSTPTTPKSQTAVPIKASTPAFVPSAAALAATHTTHTTQSPTKTASPSGFAATAPVFIPKTSSPYDEQGDEEATAPTGAQWEWSGMDSELSGIYDNSTSYPRHPLQYHLYVPPPPYKLIHNVNLSQFFLHQDTHKAITEAHESQLRAPPPGLRLPERLHVYRDLYPLDEGIGPGVGLASYPTYVYRATSERDGARYALRRVEGFRLTSQEPLSVVDRWRRLRHPHVVPLIEAFSTRSFHDSSLILVHAYYANAKTLGSIHQANALNPHPPPLVEHTLWVYLVQIVQAVMHIHTQGLAVRCINPSRVLVTGKNRLRLNCVGAMDVLLYDDFANVHTHQQEDLSAVGTLLLTLALGNSSTVTANPTKAMEFFSRQYGPDLQRIVLWLLGNRSPLKTAQELWGMVLKIKPAVVAELLDASVSAGDTLTDELAKEVENGRLVRLLCKFGFINERAEFDLDSRWSETGDRYIIKLFRDYVFHQVDEHGKPVLDMSHVLVCLNKLDAGVDESLMLISRDEQSCLVVSYKEVKQCIESAFGDLKRETGV</sequence>
<feature type="region of interest" description="Disordered" evidence="8">
    <location>
        <begin position="75"/>
        <end position="94"/>
    </location>
</feature>
<proteinExistence type="inferred from homology"/>
<comment type="domain">
    <text evidence="7">Contains a pseudokinase domain. The protein kinase domain is predicted to be catalytically inactive because some of the residues important for catalytic activity are substituted and it lacks the equivalent of the binding site for a peptide substrate. However, it has retained an ATP-binding site and ATP-binding is required for mRNA degradation, stimulating the activity of the PAN2 nuclease in vitro. The nucleotide-binding site is juxtaposed to the RNase active site of PAN2 in the complex and may actually bind nucleosides of a poly(A) RNA rather than ATP, feeding the poly(A)-tail to the active site of the deadenylase and thus increasing the efficiency with which this distributive enzyme degrades oligo(A) RNAs.</text>
</comment>
<comment type="subcellular location">
    <subcellularLocation>
        <location evidence="1 7">Cytoplasm</location>
    </subcellularLocation>
</comment>
<reference evidence="10 11" key="1">
    <citation type="submission" date="2019-03" db="EMBL/GenBank/DDBJ databases">
        <title>Sequencing 23 genomes of Wallemia ichthyophaga.</title>
        <authorList>
            <person name="Gostincar C."/>
        </authorList>
    </citation>
    <scope>NUCLEOTIDE SEQUENCE [LARGE SCALE GENOMIC DNA]</scope>
    <source>
        <strain evidence="10 11">EXF-8621</strain>
    </source>
</reference>
<feature type="region of interest" description="Knob domain" evidence="7">
    <location>
        <begin position="491"/>
        <end position="586"/>
    </location>
</feature>
<keyword evidence="5 7" id="KW-0067">ATP-binding</keyword>
<feature type="coiled-coil region" evidence="7">
    <location>
        <begin position="452"/>
        <end position="490"/>
    </location>
</feature>
<dbReference type="InterPro" id="IPR041332">
    <property type="entry name" value="Pan3_CK"/>
</dbReference>
<comment type="caution">
    <text evidence="7">Lacks conserved residue(s) required for the propagation of feature annotation.</text>
</comment>
<gene>
    <name evidence="7" type="primary">PAN3</name>
    <name evidence="10" type="ORF">E3P90_01758</name>
</gene>
<dbReference type="AlphaFoldDB" id="A0A4T0HEN7"/>
<dbReference type="GO" id="GO:0005524">
    <property type="term" value="F:ATP binding"/>
    <property type="evidence" value="ECO:0007669"/>
    <property type="project" value="UniProtKB-UniRule"/>
</dbReference>
<dbReference type="Proteomes" id="UP000306954">
    <property type="component" value="Unassembled WGS sequence"/>
</dbReference>
<dbReference type="HAMAP" id="MF_03181">
    <property type="entry name" value="PAN3"/>
    <property type="match status" value="1"/>
</dbReference>
<feature type="binding site" evidence="7">
    <location>
        <position position="243"/>
    </location>
    <ligand>
        <name>ATP</name>
        <dbReference type="ChEBI" id="CHEBI:30616"/>
    </ligand>
</feature>
<dbReference type="GO" id="GO:0000289">
    <property type="term" value="P:nuclear-transcribed mRNA poly(A) tail shortening"/>
    <property type="evidence" value="ECO:0007669"/>
    <property type="project" value="UniProtKB-UniRule"/>
</dbReference>
<dbReference type="Gene3D" id="1.20.5.5160">
    <property type="match status" value="1"/>
</dbReference>
<evidence type="ECO:0000313" key="10">
    <source>
        <dbReference type="EMBL" id="TIB13223.1"/>
    </source>
</evidence>
<comment type="caution">
    <text evidence="10">The sequence shown here is derived from an EMBL/GenBank/DDBJ whole genome shotgun (WGS) entry which is preliminary data.</text>
</comment>
<dbReference type="PANTHER" id="PTHR12272">
    <property type="entry name" value="DEADENYLATION COMPLEX SUBUNIT PAN3"/>
    <property type="match status" value="1"/>
</dbReference>
<name>A0A4T0HEN7_WALIC</name>
<feature type="region of interest" description="Disordered" evidence="8">
    <location>
        <begin position="103"/>
        <end position="122"/>
    </location>
</feature>
<dbReference type="OrthoDB" id="204958at2759"/>
<dbReference type="Gene3D" id="1.10.510.10">
    <property type="entry name" value="Transferase(Phosphotransferase) domain 1"/>
    <property type="match status" value="1"/>
</dbReference>
<evidence type="ECO:0000256" key="6">
    <source>
        <dbReference type="ARBA" id="ARBA00023054"/>
    </source>
</evidence>
<comment type="domain">
    <text evidence="7">The N-terminal zinc finger binds to poly(A) RNA.</text>
</comment>
<dbReference type="PROSITE" id="PS50011">
    <property type="entry name" value="PROTEIN_KINASE_DOM"/>
    <property type="match status" value="1"/>
</dbReference>
<evidence type="ECO:0000256" key="7">
    <source>
        <dbReference type="HAMAP-Rule" id="MF_03181"/>
    </source>
</evidence>
<dbReference type="Pfam" id="PF18101">
    <property type="entry name" value="Pan3_CK"/>
    <property type="match status" value="1"/>
</dbReference>
<keyword evidence="3 7" id="KW-0507">mRNA processing</keyword>
<accession>A0A4T0HEN7</accession>
<organism evidence="10 11">
    <name type="scientific">Wallemia ichthyophaga</name>
    <dbReference type="NCBI Taxonomy" id="245174"/>
    <lineage>
        <taxon>Eukaryota</taxon>
        <taxon>Fungi</taxon>
        <taxon>Dikarya</taxon>
        <taxon>Basidiomycota</taxon>
        <taxon>Wallemiomycotina</taxon>
        <taxon>Wallemiomycetes</taxon>
        <taxon>Wallemiales</taxon>
        <taxon>Wallemiaceae</taxon>
        <taxon>Wallemia</taxon>
    </lineage>
</organism>
<keyword evidence="6 7" id="KW-0175">Coiled coil</keyword>
<dbReference type="Gene3D" id="1.10.287.3700">
    <property type="match status" value="1"/>
</dbReference>
<evidence type="ECO:0000256" key="5">
    <source>
        <dbReference type="ARBA" id="ARBA00022840"/>
    </source>
</evidence>
<dbReference type="EMBL" id="SPOF01000015">
    <property type="protein sequence ID" value="TIB13223.1"/>
    <property type="molecule type" value="Genomic_DNA"/>
</dbReference>
<feature type="compositionally biased region" description="Pro residues" evidence="8">
    <location>
        <begin position="36"/>
        <end position="48"/>
    </location>
</feature>
<evidence type="ECO:0000313" key="11">
    <source>
        <dbReference type="Proteomes" id="UP000306954"/>
    </source>
</evidence>
<comment type="similarity">
    <text evidence="7">Belongs to the protein kinase superfamily. PAN3 family.</text>
</comment>
<comment type="function">
    <text evidence="7">Regulatory subunit of the poly(A)-nuclease (PAN) deadenylation complex, one of two cytoplasmic mRNA deadenylases involved in mRNA turnover. PAN specifically shortens poly(A) tails of RNA and the activity is stimulated by poly(A)-binding protein PAB1. PAN deadenylation is followed by rapid degradation of the shortened mRNA tails by the CCR4-NOT complex. Deadenylated mRNAs are then degraded by two alternative mechanisms, namely exosome-mediated 3'-5' exonucleolytic degradation, or deadenlyation-dependent mRNA decaping and subsequent 5'-3' exonucleolytic degradation by XRN1. May also be involved in post-transcriptional maturation of mRNA poly(A) tails. PAN3 acts as a positive regulator for PAN activity, recruiting the catalytic subunit PAN2 to mRNA via its interaction with RNA and with PAB1.</text>
</comment>
<dbReference type="InterPro" id="IPR000719">
    <property type="entry name" value="Prot_kinase_dom"/>
</dbReference>
<dbReference type="SMART" id="SM00220">
    <property type="entry name" value="S_TKc"/>
    <property type="match status" value="1"/>
</dbReference>
<comment type="subunit">
    <text evidence="7">Homodimer. Forms a heterotrimer with a catalytic subunit PAN2 to form the poly(A)-nuclease (PAN) deadenylation complex. Interacts (via PAM-2 motif) with poly(A)-binding protein PAB1 (via PABC domain), conferring substrate specificity of the enzyme complex.</text>
</comment>
<dbReference type="GO" id="GO:0006397">
    <property type="term" value="P:mRNA processing"/>
    <property type="evidence" value="ECO:0007669"/>
    <property type="project" value="UniProtKB-KW"/>
</dbReference>
<dbReference type="InterPro" id="IPR011009">
    <property type="entry name" value="Kinase-like_dom_sf"/>
</dbReference>
<dbReference type="FunFam" id="1.10.287.3700:FF:000001">
    <property type="entry name" value="PAN2-PAN3 deadenylation complex subunit PAN3"/>
    <property type="match status" value="1"/>
</dbReference>
<feature type="compositionally biased region" description="Low complexity" evidence="8">
    <location>
        <begin position="75"/>
        <end position="90"/>
    </location>
</feature>
<evidence type="ECO:0000256" key="3">
    <source>
        <dbReference type="ARBA" id="ARBA00022664"/>
    </source>
</evidence>
<dbReference type="PANTHER" id="PTHR12272:SF11">
    <property type="entry name" value="PAN2-PAN3 DEADENYLATION COMPLEX SUBUNIT PAN3"/>
    <property type="match status" value="1"/>
</dbReference>
<dbReference type="GO" id="GO:0000932">
    <property type="term" value="C:P-body"/>
    <property type="evidence" value="ECO:0007669"/>
    <property type="project" value="TreeGrafter"/>
</dbReference>
<feature type="region of interest" description="Disordered" evidence="8">
    <location>
        <begin position="35"/>
        <end position="57"/>
    </location>
</feature>